<reference evidence="2 3" key="1">
    <citation type="journal article" date="2015" name="Genome Announc.">
        <title>Draft Genome Sequence of a Heterotrophic Facultative Anaerobic Thermophilic Bacterium, Ardenticatena maritima Strain 110ST.</title>
        <authorList>
            <person name="Kawaichi S."/>
            <person name="Yoshida T."/>
            <person name="Sako Y."/>
            <person name="Nakamura R."/>
        </authorList>
    </citation>
    <scope>NUCLEOTIDE SEQUENCE [LARGE SCALE GENOMIC DNA]</scope>
    <source>
        <strain evidence="2 3">110S</strain>
    </source>
</reference>
<evidence type="ECO:0000256" key="1">
    <source>
        <dbReference type="SAM" id="MobiDB-lite"/>
    </source>
</evidence>
<dbReference type="AlphaFoldDB" id="A0A0N0RF91"/>
<dbReference type="InParanoid" id="A0A0N0RF91"/>
<feature type="region of interest" description="Disordered" evidence="1">
    <location>
        <begin position="46"/>
        <end position="67"/>
    </location>
</feature>
<gene>
    <name evidence="2" type="ORF">ARMA_0232</name>
</gene>
<sequence length="67" mass="6969">MSSAGSETAFHASHMFTSILVYVISGAGCQAWRLVPQSGLTNTAKHLTSRAPAPSDESGGWYPCGSP</sequence>
<proteinExistence type="predicted"/>
<organism evidence="2 3">
    <name type="scientific">Ardenticatena maritima</name>
    <dbReference type="NCBI Taxonomy" id="872965"/>
    <lineage>
        <taxon>Bacteria</taxon>
        <taxon>Bacillati</taxon>
        <taxon>Chloroflexota</taxon>
        <taxon>Ardenticatenia</taxon>
        <taxon>Ardenticatenales</taxon>
        <taxon>Ardenticatenaceae</taxon>
        <taxon>Ardenticatena</taxon>
    </lineage>
</organism>
<evidence type="ECO:0000313" key="2">
    <source>
        <dbReference type="EMBL" id="GAP61808.1"/>
    </source>
</evidence>
<protein>
    <submittedName>
        <fullName evidence="2">Uncharacterized protein</fullName>
    </submittedName>
</protein>
<dbReference type="Proteomes" id="UP000037784">
    <property type="component" value="Unassembled WGS sequence"/>
</dbReference>
<name>A0A0N0RF91_9CHLR</name>
<evidence type="ECO:0000313" key="3">
    <source>
        <dbReference type="Proteomes" id="UP000037784"/>
    </source>
</evidence>
<dbReference type="EMBL" id="BBZA01000015">
    <property type="protein sequence ID" value="GAP61808.1"/>
    <property type="molecule type" value="Genomic_DNA"/>
</dbReference>
<reference evidence="3" key="2">
    <citation type="submission" date="2015-08" db="EMBL/GenBank/DDBJ databases">
        <title>Draft Genome Sequence of a Heterotrophic Facultative Anaerobic Bacterium Ardenticatena maritima Strain 110S.</title>
        <authorList>
            <person name="Kawaichi S."/>
            <person name="Yoshida T."/>
            <person name="Sako Y."/>
            <person name="Nakamura R."/>
        </authorList>
    </citation>
    <scope>NUCLEOTIDE SEQUENCE [LARGE SCALE GENOMIC DNA]</scope>
    <source>
        <strain evidence="3">110S</strain>
    </source>
</reference>
<comment type="caution">
    <text evidence="2">The sequence shown here is derived from an EMBL/GenBank/DDBJ whole genome shotgun (WGS) entry which is preliminary data.</text>
</comment>
<accession>A0A0N0RF91</accession>
<keyword evidence="3" id="KW-1185">Reference proteome</keyword>